<evidence type="ECO:0000313" key="4">
    <source>
        <dbReference type="Proteomes" id="UP001596052"/>
    </source>
</evidence>
<dbReference type="InterPro" id="IPR000983">
    <property type="entry name" value="Bac_GSPG_pilin"/>
</dbReference>
<organism evidence="3 4">
    <name type="scientific">Prosthecobacter fluviatilis</name>
    <dbReference type="NCBI Taxonomy" id="445931"/>
    <lineage>
        <taxon>Bacteria</taxon>
        <taxon>Pseudomonadati</taxon>
        <taxon>Verrucomicrobiota</taxon>
        <taxon>Verrucomicrobiia</taxon>
        <taxon>Verrucomicrobiales</taxon>
        <taxon>Verrucomicrobiaceae</taxon>
        <taxon>Prosthecobacter</taxon>
    </lineage>
</organism>
<dbReference type="PANTHER" id="PTHR30093">
    <property type="entry name" value="GENERAL SECRETION PATHWAY PROTEIN G"/>
    <property type="match status" value="1"/>
</dbReference>
<dbReference type="PRINTS" id="PR00813">
    <property type="entry name" value="BCTERIALGSPG"/>
</dbReference>
<dbReference type="Gene3D" id="3.30.700.10">
    <property type="entry name" value="Glycoprotein, Type 4 Pilin"/>
    <property type="match status" value="1"/>
</dbReference>
<dbReference type="RefSeq" id="WP_377166201.1">
    <property type="nucleotide sequence ID" value="NZ_JBHSMQ010000003.1"/>
</dbReference>
<keyword evidence="2" id="KW-0472">Membrane</keyword>
<dbReference type="InterPro" id="IPR012902">
    <property type="entry name" value="N_methyl_site"/>
</dbReference>
<dbReference type="InterPro" id="IPR045584">
    <property type="entry name" value="Pilin-like"/>
</dbReference>
<protein>
    <submittedName>
        <fullName evidence="3">Type II secretion system protein</fullName>
    </submittedName>
</protein>
<accession>A0ABW0KPJ6</accession>
<feature type="transmembrane region" description="Helical" evidence="2">
    <location>
        <begin position="15"/>
        <end position="36"/>
    </location>
</feature>
<evidence type="ECO:0000256" key="2">
    <source>
        <dbReference type="SAM" id="Phobius"/>
    </source>
</evidence>
<dbReference type="SUPFAM" id="SSF54523">
    <property type="entry name" value="Pili subunits"/>
    <property type="match status" value="1"/>
</dbReference>
<comment type="caution">
    <text evidence="3">The sequence shown here is derived from an EMBL/GenBank/DDBJ whole genome shotgun (WGS) entry which is preliminary data.</text>
</comment>
<dbReference type="Pfam" id="PF07963">
    <property type="entry name" value="N_methyl"/>
    <property type="match status" value="1"/>
</dbReference>
<dbReference type="NCBIfam" id="TIGR02532">
    <property type="entry name" value="IV_pilin_GFxxxE"/>
    <property type="match status" value="1"/>
</dbReference>
<keyword evidence="2" id="KW-1133">Transmembrane helix</keyword>
<reference evidence="4" key="1">
    <citation type="journal article" date="2019" name="Int. J. Syst. Evol. Microbiol.">
        <title>The Global Catalogue of Microorganisms (GCM) 10K type strain sequencing project: providing services to taxonomists for standard genome sequencing and annotation.</title>
        <authorList>
            <consortium name="The Broad Institute Genomics Platform"/>
            <consortium name="The Broad Institute Genome Sequencing Center for Infectious Disease"/>
            <person name="Wu L."/>
            <person name="Ma J."/>
        </authorList>
    </citation>
    <scope>NUCLEOTIDE SEQUENCE [LARGE SCALE GENOMIC DNA]</scope>
    <source>
        <strain evidence="4">CGMCC 4.1469</strain>
    </source>
</reference>
<keyword evidence="4" id="KW-1185">Reference proteome</keyword>
<gene>
    <name evidence="3" type="ORF">ACFQDI_10460</name>
</gene>
<dbReference type="EMBL" id="JBHSMQ010000003">
    <property type="protein sequence ID" value="MFC5455279.1"/>
    <property type="molecule type" value="Genomic_DNA"/>
</dbReference>
<dbReference type="Proteomes" id="UP001596052">
    <property type="component" value="Unassembled WGS sequence"/>
</dbReference>
<proteinExistence type="predicted"/>
<keyword evidence="1" id="KW-0488">Methylation</keyword>
<keyword evidence="2" id="KW-0812">Transmembrane</keyword>
<name>A0ABW0KPJ6_9BACT</name>
<evidence type="ECO:0000256" key="1">
    <source>
        <dbReference type="ARBA" id="ARBA00022481"/>
    </source>
</evidence>
<sequence length="224" mass="24033">MKINSRPNSHARPGFTLIELLVVITIIGVLASLVISQANKLMEDGRKLQVQTVLKDLRVAITSYQVDYNRWPVNPSLLSAASSGQDVQALPTDENTGIIGALTAITTSSSGGAGGGGSSGSVNLNPKNIKFIDLPIAKNGKFGLVNAQPPYRLVDLWGTLYYVLLDTNGDLQVANPDLNNSDPRISANAISPPPKMLPLEVAIYSWGQDLKQQTPDDVVSWRSK</sequence>
<evidence type="ECO:0000313" key="3">
    <source>
        <dbReference type="EMBL" id="MFC5455279.1"/>
    </source>
</evidence>